<evidence type="ECO:0000313" key="9">
    <source>
        <dbReference type="Proteomes" id="UP001289615"/>
    </source>
</evidence>
<comment type="caution">
    <text evidence="8">The sequence shown here is derived from an EMBL/GenBank/DDBJ whole genome shotgun (WGS) entry which is preliminary data.</text>
</comment>
<keyword evidence="4 8" id="KW-0378">Hydrolase</keyword>
<dbReference type="PRINTS" id="PR00127">
    <property type="entry name" value="CLPPROTEASEP"/>
</dbReference>
<dbReference type="GO" id="GO:0004252">
    <property type="term" value="F:serine-type endopeptidase activity"/>
    <property type="evidence" value="ECO:0007669"/>
    <property type="project" value="UniProtKB-EC"/>
</dbReference>
<evidence type="ECO:0000256" key="4">
    <source>
        <dbReference type="ARBA" id="ARBA00022801"/>
    </source>
</evidence>
<reference evidence="8 9" key="1">
    <citation type="submission" date="2023-12" db="EMBL/GenBank/DDBJ databases">
        <title>Genome comparison identifies genes involved in endophytic behavior of Lysinibacillus irui and provides insights into its role as a plant-growth promoting bacterium.</title>
        <authorList>
            <person name="Hilario S."/>
            <person name="Matos I."/>
            <person name="Goncalves M.F.M."/>
            <person name="Pardo C.A."/>
            <person name="Santos M.J."/>
        </authorList>
    </citation>
    <scope>NUCLEOTIDE SEQUENCE [LARGE SCALE GENOMIC DNA]</scope>
    <source>
        <strain evidence="8 9">B3</strain>
    </source>
</reference>
<protein>
    <recommendedName>
        <fullName evidence="6">ATP-dependent Clp protease proteolytic subunit</fullName>
    </recommendedName>
</protein>
<evidence type="ECO:0000256" key="2">
    <source>
        <dbReference type="ARBA" id="ARBA00022490"/>
    </source>
</evidence>
<evidence type="ECO:0000256" key="1">
    <source>
        <dbReference type="ARBA" id="ARBA00007039"/>
    </source>
</evidence>
<name>A0ABU5NT07_9BACI</name>
<dbReference type="InterPro" id="IPR029045">
    <property type="entry name" value="ClpP/crotonase-like_dom_sf"/>
</dbReference>
<proteinExistence type="inferred from homology"/>
<gene>
    <name evidence="8" type="ORF">U6C28_23205</name>
</gene>
<dbReference type="InterPro" id="IPR023562">
    <property type="entry name" value="ClpP/TepA"/>
</dbReference>
<dbReference type="Proteomes" id="UP001289615">
    <property type="component" value="Unassembled WGS sequence"/>
</dbReference>
<feature type="coiled-coil region" evidence="7">
    <location>
        <begin position="287"/>
        <end position="314"/>
    </location>
</feature>
<dbReference type="InterPro" id="IPR001907">
    <property type="entry name" value="ClpP"/>
</dbReference>
<keyword evidence="7" id="KW-0175">Coiled coil</keyword>
<dbReference type="GO" id="GO:0006508">
    <property type="term" value="P:proteolysis"/>
    <property type="evidence" value="ECO:0007669"/>
    <property type="project" value="UniProtKB-KW"/>
</dbReference>
<dbReference type="CDD" id="cd07016">
    <property type="entry name" value="S14_ClpP_1"/>
    <property type="match status" value="1"/>
</dbReference>
<evidence type="ECO:0000256" key="6">
    <source>
        <dbReference type="RuleBase" id="RU003567"/>
    </source>
</evidence>
<evidence type="ECO:0000313" key="8">
    <source>
        <dbReference type="EMBL" id="MEA0979192.1"/>
    </source>
</evidence>
<evidence type="ECO:0000256" key="3">
    <source>
        <dbReference type="ARBA" id="ARBA00022670"/>
    </source>
</evidence>
<dbReference type="Gene3D" id="3.90.226.10">
    <property type="entry name" value="2-enoyl-CoA Hydratase, Chain A, domain 1"/>
    <property type="match status" value="1"/>
</dbReference>
<dbReference type="SUPFAM" id="SSF52096">
    <property type="entry name" value="ClpP/crotonase"/>
    <property type="match status" value="1"/>
</dbReference>
<sequence>MRVDIKGPVINDGDQWIYDYFGIPAVSPGKVLNSIDQAIKNGHKELQVVINSGGGSVFSASEIYTTLKSFGGAVNVEIVGVAASAASVIAMAGTNVSMSPTAQMMIHNAANSAHGDYQVMDDNSEFLKNVNASIINAYTAKTGKSDDELKTMMDKTTWMTAQQAKEHGFIDVIMFEKEIGAVADLGINSVIPQEVIDKVRQQMAKDATVNVVNQANNLINENKDNGGNDVMDLKTLQNEHPELFEQVKNMGYAEGVKAENSRIKAIEDIAVPGNEALVNNAKYENPIPAAQFAINALKAQKEQAQNQLINMQKDAEPLNDIPGSNAAVQSNPMDEVEKEAEALANIFAKGGQPQ</sequence>
<dbReference type="PANTHER" id="PTHR10381">
    <property type="entry name" value="ATP-DEPENDENT CLP PROTEASE PROTEOLYTIC SUBUNIT"/>
    <property type="match status" value="1"/>
</dbReference>
<dbReference type="EMBL" id="JAXUIA010000023">
    <property type="protein sequence ID" value="MEA0979192.1"/>
    <property type="molecule type" value="Genomic_DNA"/>
</dbReference>
<dbReference type="Pfam" id="PF00574">
    <property type="entry name" value="CLP_protease"/>
    <property type="match status" value="1"/>
</dbReference>
<accession>A0ABU5NT07</accession>
<keyword evidence="3 8" id="KW-0645">Protease</keyword>
<dbReference type="PANTHER" id="PTHR10381:SF70">
    <property type="entry name" value="ATP-DEPENDENT CLP PROTEASE PROTEOLYTIC SUBUNIT"/>
    <property type="match status" value="1"/>
</dbReference>
<organism evidence="8 9">
    <name type="scientific">Lysinibacillus irui</name>
    <dbReference type="NCBI Taxonomy" id="2998077"/>
    <lineage>
        <taxon>Bacteria</taxon>
        <taxon>Bacillati</taxon>
        <taxon>Bacillota</taxon>
        <taxon>Bacilli</taxon>
        <taxon>Bacillales</taxon>
        <taxon>Bacillaceae</taxon>
        <taxon>Lysinibacillus</taxon>
    </lineage>
</organism>
<comment type="similarity">
    <text evidence="1 6">Belongs to the peptidase S14 family.</text>
</comment>
<dbReference type="NCBIfam" id="NF045542">
    <property type="entry name" value="Clp_rel_HeadMat"/>
    <property type="match status" value="1"/>
</dbReference>
<evidence type="ECO:0000256" key="7">
    <source>
        <dbReference type="SAM" id="Coils"/>
    </source>
</evidence>
<dbReference type="RefSeq" id="WP_322612156.1">
    <property type="nucleotide sequence ID" value="NZ_JAXLNX010000032.1"/>
</dbReference>
<keyword evidence="2" id="KW-0963">Cytoplasm</keyword>
<evidence type="ECO:0000256" key="5">
    <source>
        <dbReference type="ARBA" id="ARBA00022825"/>
    </source>
</evidence>
<keyword evidence="5" id="KW-0720">Serine protease</keyword>
<keyword evidence="9" id="KW-1185">Reference proteome</keyword>